<sequence length="110" mass="12880">ISKKEKVASTEKKLPRGKELKTVKEIAKKKKVGSTTGKLRLNWDTAEEVLEMYTPDQLLEFYTPQELVDTCSPNLLRQKFGMPKLLEMLAMCDETVMMKFPRRFIYRNIH</sequence>
<feature type="non-terminal residue" evidence="1">
    <location>
        <position position="1"/>
    </location>
</feature>
<comment type="caution">
    <text evidence="1">The sequence shown here is derived from an EMBL/GenBank/DDBJ whole genome shotgun (WGS) entry which is preliminary data.</text>
</comment>
<name>A0A392M7K7_9FABA</name>
<protein>
    <submittedName>
        <fullName evidence="1">Uncharacterized protein</fullName>
    </submittedName>
</protein>
<keyword evidence="2" id="KW-1185">Reference proteome</keyword>
<organism evidence="1 2">
    <name type="scientific">Trifolium medium</name>
    <dbReference type="NCBI Taxonomy" id="97028"/>
    <lineage>
        <taxon>Eukaryota</taxon>
        <taxon>Viridiplantae</taxon>
        <taxon>Streptophyta</taxon>
        <taxon>Embryophyta</taxon>
        <taxon>Tracheophyta</taxon>
        <taxon>Spermatophyta</taxon>
        <taxon>Magnoliopsida</taxon>
        <taxon>eudicotyledons</taxon>
        <taxon>Gunneridae</taxon>
        <taxon>Pentapetalae</taxon>
        <taxon>rosids</taxon>
        <taxon>fabids</taxon>
        <taxon>Fabales</taxon>
        <taxon>Fabaceae</taxon>
        <taxon>Papilionoideae</taxon>
        <taxon>50 kb inversion clade</taxon>
        <taxon>NPAAA clade</taxon>
        <taxon>Hologalegina</taxon>
        <taxon>IRL clade</taxon>
        <taxon>Trifolieae</taxon>
        <taxon>Trifolium</taxon>
    </lineage>
</organism>
<dbReference type="AlphaFoldDB" id="A0A392M7K7"/>
<accession>A0A392M7K7</accession>
<gene>
    <name evidence="1" type="ORF">A2U01_0003948</name>
</gene>
<evidence type="ECO:0000313" key="1">
    <source>
        <dbReference type="EMBL" id="MCH83133.1"/>
    </source>
</evidence>
<dbReference type="Proteomes" id="UP000265520">
    <property type="component" value="Unassembled WGS sequence"/>
</dbReference>
<dbReference type="EMBL" id="LXQA010004701">
    <property type="protein sequence ID" value="MCH83133.1"/>
    <property type="molecule type" value="Genomic_DNA"/>
</dbReference>
<reference evidence="1 2" key="1">
    <citation type="journal article" date="2018" name="Front. Plant Sci.">
        <title>Red Clover (Trifolium pratense) and Zigzag Clover (T. medium) - A Picture of Genomic Similarities and Differences.</title>
        <authorList>
            <person name="Dluhosova J."/>
            <person name="Istvanek J."/>
            <person name="Nedelnik J."/>
            <person name="Repkova J."/>
        </authorList>
    </citation>
    <scope>NUCLEOTIDE SEQUENCE [LARGE SCALE GENOMIC DNA]</scope>
    <source>
        <strain evidence="2">cv. 10/8</strain>
        <tissue evidence="1">Leaf</tissue>
    </source>
</reference>
<proteinExistence type="predicted"/>
<evidence type="ECO:0000313" key="2">
    <source>
        <dbReference type="Proteomes" id="UP000265520"/>
    </source>
</evidence>